<dbReference type="InterPro" id="IPR007527">
    <property type="entry name" value="Znf_SWIM"/>
</dbReference>
<keyword evidence="1" id="KW-0862">Zinc</keyword>
<evidence type="ECO:0000313" key="3">
    <source>
        <dbReference type="EMBL" id="EDR06483.1"/>
    </source>
</evidence>
<dbReference type="InterPro" id="IPR018289">
    <property type="entry name" value="MULE_transposase_dom"/>
</dbReference>
<evidence type="ECO:0000259" key="2">
    <source>
        <dbReference type="PROSITE" id="PS50966"/>
    </source>
</evidence>
<dbReference type="EMBL" id="DS547108">
    <property type="protein sequence ID" value="EDR06483.1"/>
    <property type="molecule type" value="Genomic_DNA"/>
</dbReference>
<organism evidence="4">
    <name type="scientific">Laccaria bicolor (strain S238N-H82 / ATCC MYA-4686)</name>
    <name type="common">Bicoloured deceiver</name>
    <name type="synonym">Laccaria laccata var. bicolor</name>
    <dbReference type="NCBI Taxonomy" id="486041"/>
    <lineage>
        <taxon>Eukaryota</taxon>
        <taxon>Fungi</taxon>
        <taxon>Dikarya</taxon>
        <taxon>Basidiomycota</taxon>
        <taxon>Agaricomycotina</taxon>
        <taxon>Agaricomycetes</taxon>
        <taxon>Agaricomycetidae</taxon>
        <taxon>Agaricales</taxon>
        <taxon>Agaricineae</taxon>
        <taxon>Hydnangiaceae</taxon>
        <taxon>Laccaria</taxon>
    </lineage>
</organism>
<dbReference type="Pfam" id="PF10551">
    <property type="entry name" value="MULE"/>
    <property type="match status" value="1"/>
</dbReference>
<feature type="domain" description="SWIM-type" evidence="2">
    <location>
        <begin position="362"/>
        <end position="393"/>
    </location>
</feature>
<dbReference type="InParanoid" id="B0DGA9"/>
<dbReference type="PROSITE" id="PS50966">
    <property type="entry name" value="ZF_SWIM"/>
    <property type="match status" value="1"/>
</dbReference>
<accession>B0DGA9</accession>
<dbReference type="PANTHER" id="PTHR31569:SF4">
    <property type="entry name" value="SWIM-TYPE DOMAIN-CONTAINING PROTEIN"/>
    <property type="match status" value="1"/>
</dbReference>
<proteinExistence type="predicted"/>
<protein>
    <submittedName>
        <fullName evidence="3">Predicted protein</fullName>
    </submittedName>
</protein>
<dbReference type="OrthoDB" id="1886636at2759"/>
<dbReference type="Proteomes" id="UP000001194">
    <property type="component" value="Unassembled WGS sequence"/>
</dbReference>
<keyword evidence="1" id="KW-0479">Metal-binding</keyword>
<dbReference type="AlphaFoldDB" id="B0DGA9"/>
<dbReference type="PANTHER" id="PTHR31569">
    <property type="entry name" value="SWIM-TYPE DOMAIN-CONTAINING PROTEIN"/>
    <property type="match status" value="1"/>
</dbReference>
<evidence type="ECO:0000313" key="4">
    <source>
        <dbReference type="Proteomes" id="UP000001194"/>
    </source>
</evidence>
<dbReference type="RefSeq" id="XP_001882855.1">
    <property type="nucleotide sequence ID" value="XM_001882820.1"/>
</dbReference>
<dbReference type="GO" id="GO:0008270">
    <property type="term" value="F:zinc ion binding"/>
    <property type="evidence" value="ECO:0007669"/>
    <property type="project" value="UniProtKB-KW"/>
</dbReference>
<sequence>MICEEWAKMDDGFLAQLYAGRAVCHSSALTVKTYPGMSVVLGVYQSEHMHMIGQENACFTCLPDAAHTEIERLLHSGMEVKEVLNTIHRKEAYKESTNLNMSSPSEEAVNRKQLTTFRDVYRIQKSIEEETIHLAGGDGPSVVAWAEKLKAEGHFWGHGMPAAWMISSNAQEETIEFFLKMVRHQNSHVVPKIFMSDKDRGQMNTIQGQYPKSHLLLCWWHVLHAWHQHFVMTHYPDLWALLKKWPRMTTQEEFDDCWVKIQKLAPESLTGYLRTNWLNETRLWSAVFRQDQTIFEICETNMLVEVARHHHQHLGFEGPDLELRRRIEIAKHAKTIQKSDISTAEDPSAFRVKSQSIQNFAYDVDLVSYRCNCLSFPLVNFCKHISAVQLHFPKTITFVSATSLSGYAQHVDEDSDEEIISDKQFKNDNNSNEIGQIASKLQELANQLLFNPPAEISDELRDLGEHLNNVNDSLGPSKSLLPQKKWVAPNQHSWTETASIMGAKVKGKRGGNHQGKKRDQMLDSRLLVMVMGNPRVISR</sequence>
<reference evidence="3 4" key="1">
    <citation type="journal article" date="2008" name="Nature">
        <title>The genome of Laccaria bicolor provides insights into mycorrhizal symbiosis.</title>
        <authorList>
            <person name="Martin F."/>
            <person name="Aerts A."/>
            <person name="Ahren D."/>
            <person name="Brun A."/>
            <person name="Danchin E.G.J."/>
            <person name="Duchaussoy F."/>
            <person name="Gibon J."/>
            <person name="Kohler A."/>
            <person name="Lindquist E."/>
            <person name="Pereda V."/>
            <person name="Salamov A."/>
            <person name="Shapiro H.J."/>
            <person name="Wuyts J."/>
            <person name="Blaudez D."/>
            <person name="Buee M."/>
            <person name="Brokstein P."/>
            <person name="Canbaeck B."/>
            <person name="Cohen D."/>
            <person name="Courty P.E."/>
            <person name="Coutinho P.M."/>
            <person name="Delaruelle C."/>
            <person name="Detter J.C."/>
            <person name="Deveau A."/>
            <person name="DiFazio S."/>
            <person name="Duplessis S."/>
            <person name="Fraissinet-Tachet L."/>
            <person name="Lucic E."/>
            <person name="Frey-Klett P."/>
            <person name="Fourrey C."/>
            <person name="Feussner I."/>
            <person name="Gay G."/>
            <person name="Grimwood J."/>
            <person name="Hoegger P.J."/>
            <person name="Jain P."/>
            <person name="Kilaru S."/>
            <person name="Labbe J."/>
            <person name="Lin Y.C."/>
            <person name="Legue V."/>
            <person name="Le Tacon F."/>
            <person name="Marmeisse R."/>
            <person name="Melayah D."/>
            <person name="Montanini B."/>
            <person name="Muratet M."/>
            <person name="Nehls U."/>
            <person name="Niculita-Hirzel H."/>
            <person name="Oudot-Le Secq M.P."/>
            <person name="Peter M."/>
            <person name="Quesneville H."/>
            <person name="Rajashekar B."/>
            <person name="Reich M."/>
            <person name="Rouhier N."/>
            <person name="Schmutz J."/>
            <person name="Yin T."/>
            <person name="Chalot M."/>
            <person name="Henrissat B."/>
            <person name="Kuees U."/>
            <person name="Lucas S."/>
            <person name="Van de Peer Y."/>
            <person name="Podila G.K."/>
            <person name="Polle A."/>
            <person name="Pukkila P.J."/>
            <person name="Richardson P.M."/>
            <person name="Rouze P."/>
            <person name="Sanders I.R."/>
            <person name="Stajich J.E."/>
            <person name="Tunlid A."/>
            <person name="Tuskan G."/>
            <person name="Grigoriev I.V."/>
        </authorList>
    </citation>
    <scope>NUCLEOTIDE SEQUENCE [LARGE SCALE GENOMIC DNA]</scope>
    <source>
        <strain evidence="4">S238N-H82 / ATCC MYA-4686</strain>
    </source>
</reference>
<evidence type="ECO:0000256" key="1">
    <source>
        <dbReference type="PROSITE-ProRule" id="PRU00325"/>
    </source>
</evidence>
<keyword evidence="4" id="KW-1185">Reference proteome</keyword>
<dbReference type="HOGENOM" id="CLU_505339_0_0_1"/>
<dbReference type="GeneID" id="6078476"/>
<dbReference type="InterPro" id="IPR052579">
    <property type="entry name" value="Zinc_finger_SWIM"/>
</dbReference>
<name>B0DGA9_LACBS</name>
<dbReference type="KEGG" id="lbc:LACBIDRAFT_328884"/>
<keyword evidence="1" id="KW-0863">Zinc-finger</keyword>
<gene>
    <name evidence="3" type="ORF">LACBIDRAFT_328884</name>
</gene>